<evidence type="ECO:0000256" key="1">
    <source>
        <dbReference type="SAM" id="Phobius"/>
    </source>
</evidence>
<dbReference type="Pfam" id="PF06612">
    <property type="entry name" value="DUF1146"/>
    <property type="match status" value="1"/>
</dbReference>
<accession>A0A166GUL1</accession>
<evidence type="ECO:0000313" key="2">
    <source>
        <dbReference type="EMBL" id="KZL40200.1"/>
    </source>
</evidence>
<reference evidence="2 3" key="1">
    <citation type="submission" date="2015-02" db="EMBL/GenBank/DDBJ databases">
        <title>Draft genome sequence of Lactobacillus collinoides CUPV2371 isolated from a natural cider, the first genome sequence of a strain of this species.</title>
        <authorList>
            <person name="Puertas A.I."/>
            <person name="Spano G."/>
            <person name="Capozzi V."/>
            <person name="Lamontanara A."/>
            <person name="Orru L."/>
            <person name="Duenas M.T."/>
        </authorList>
    </citation>
    <scope>NUCLEOTIDE SEQUENCE [LARGE SCALE GENOMIC DNA]</scope>
    <source>
        <strain evidence="2 3">237</strain>
    </source>
</reference>
<name>A0A166GUL1_SECCO</name>
<keyword evidence="1" id="KW-0812">Transmembrane</keyword>
<protein>
    <submittedName>
        <fullName evidence="2">Membrane protein</fullName>
    </submittedName>
</protein>
<dbReference type="PATRIC" id="fig|33960.6.peg.2338"/>
<dbReference type="OrthoDB" id="1651016at2"/>
<dbReference type="NCBIfam" id="TIGR02327">
    <property type="entry name" value="int_mem_ywzB"/>
    <property type="match status" value="1"/>
</dbReference>
<gene>
    <name evidence="2" type="ORF">TY91_08740</name>
</gene>
<evidence type="ECO:0000313" key="3">
    <source>
        <dbReference type="Proteomes" id="UP000076480"/>
    </source>
</evidence>
<keyword evidence="1" id="KW-1133">Transmembrane helix</keyword>
<dbReference type="EMBL" id="JYDC01000041">
    <property type="protein sequence ID" value="KZL40200.1"/>
    <property type="molecule type" value="Genomic_DNA"/>
</dbReference>
<proteinExistence type="predicted"/>
<feature type="transmembrane region" description="Helical" evidence="1">
    <location>
        <begin position="44"/>
        <end position="65"/>
    </location>
</feature>
<dbReference type="InterPro" id="IPR009526">
    <property type="entry name" value="DUF1146"/>
</dbReference>
<dbReference type="RefSeq" id="WP_056996280.1">
    <property type="nucleotide sequence ID" value="NZ_JYDC01000041.1"/>
</dbReference>
<dbReference type="AlphaFoldDB" id="A0A166GUL1"/>
<feature type="transmembrane region" description="Helical" evidence="1">
    <location>
        <begin position="6"/>
        <end position="24"/>
    </location>
</feature>
<keyword evidence="1" id="KW-0472">Membrane</keyword>
<comment type="caution">
    <text evidence="2">The sequence shown here is derived from an EMBL/GenBank/DDBJ whole genome shotgun (WGS) entry which is preliminary data.</text>
</comment>
<keyword evidence="3" id="KW-1185">Reference proteome</keyword>
<sequence length="76" mass="8907">MRTIGTQALLTLISHFIFIFVAFWSIQKLHIENVMRLYPTQARVLIVMLSVAVGYTCSSFFLNFIDNVRNLIYMFK</sequence>
<organism evidence="2 3">
    <name type="scientific">Secundilactobacillus collinoides</name>
    <name type="common">Lactobacillus collinoides</name>
    <dbReference type="NCBI Taxonomy" id="33960"/>
    <lineage>
        <taxon>Bacteria</taxon>
        <taxon>Bacillati</taxon>
        <taxon>Bacillota</taxon>
        <taxon>Bacilli</taxon>
        <taxon>Lactobacillales</taxon>
        <taxon>Lactobacillaceae</taxon>
        <taxon>Secundilactobacillus</taxon>
    </lineage>
</organism>
<dbReference type="Proteomes" id="UP000076480">
    <property type="component" value="Unassembled WGS sequence"/>
</dbReference>